<dbReference type="EMBL" id="UYRR01024079">
    <property type="protein sequence ID" value="VDK33396.1"/>
    <property type="molecule type" value="Genomic_DNA"/>
</dbReference>
<name>A0A3P6P214_ANISI</name>
<dbReference type="AlphaFoldDB" id="A0A3P6P214"/>
<evidence type="ECO:0000313" key="2">
    <source>
        <dbReference type="Proteomes" id="UP000267096"/>
    </source>
</evidence>
<evidence type="ECO:0000313" key="1">
    <source>
        <dbReference type="EMBL" id="VDK33396.1"/>
    </source>
</evidence>
<keyword evidence="2" id="KW-1185">Reference proteome</keyword>
<proteinExistence type="predicted"/>
<dbReference type="OrthoDB" id="10263206at2759"/>
<gene>
    <name evidence="1" type="ORF">ASIM_LOCUS8647</name>
</gene>
<dbReference type="Gene3D" id="1.10.472.80">
    <property type="entry name" value="Ypt/Rab-GAP domain of gyp1p, domain 3"/>
    <property type="match status" value="1"/>
</dbReference>
<accession>A0A3P6P214</accession>
<dbReference type="Proteomes" id="UP000267096">
    <property type="component" value="Unassembled WGS sequence"/>
</dbReference>
<sequence length="62" mass="7238">MFTSAERLALLQWICLAMLERKRDILMNSDFSTALRLLQCLGICSFNRLSDKMFPYCEISND</sequence>
<dbReference type="InterPro" id="IPR035969">
    <property type="entry name" value="Rab-GAP_TBC_sf"/>
</dbReference>
<dbReference type="SUPFAM" id="SSF47923">
    <property type="entry name" value="Ypt/Rab-GAP domain of gyp1p"/>
    <property type="match status" value="1"/>
</dbReference>
<protein>
    <submittedName>
        <fullName evidence="1">Uncharacterized protein</fullName>
    </submittedName>
</protein>
<reference evidence="1 2" key="1">
    <citation type="submission" date="2018-11" db="EMBL/GenBank/DDBJ databases">
        <authorList>
            <consortium name="Pathogen Informatics"/>
        </authorList>
    </citation>
    <scope>NUCLEOTIDE SEQUENCE [LARGE SCALE GENOMIC DNA]</scope>
</reference>
<organism evidence="1 2">
    <name type="scientific">Anisakis simplex</name>
    <name type="common">Herring worm</name>
    <dbReference type="NCBI Taxonomy" id="6269"/>
    <lineage>
        <taxon>Eukaryota</taxon>
        <taxon>Metazoa</taxon>
        <taxon>Ecdysozoa</taxon>
        <taxon>Nematoda</taxon>
        <taxon>Chromadorea</taxon>
        <taxon>Rhabditida</taxon>
        <taxon>Spirurina</taxon>
        <taxon>Ascaridomorpha</taxon>
        <taxon>Ascaridoidea</taxon>
        <taxon>Anisakidae</taxon>
        <taxon>Anisakis</taxon>
        <taxon>Anisakis simplex complex</taxon>
    </lineage>
</organism>